<feature type="compositionally biased region" description="Basic residues" evidence="2">
    <location>
        <begin position="341"/>
        <end position="352"/>
    </location>
</feature>
<dbReference type="Pfam" id="PF11414">
    <property type="entry name" value="Suppressor_APC"/>
    <property type="match status" value="1"/>
</dbReference>
<organism evidence="4 5">
    <name type="scientific">Pomacea canaliculata</name>
    <name type="common">Golden apple snail</name>
    <dbReference type="NCBI Taxonomy" id="400727"/>
    <lineage>
        <taxon>Eukaryota</taxon>
        <taxon>Metazoa</taxon>
        <taxon>Spiralia</taxon>
        <taxon>Lophotrochozoa</taxon>
        <taxon>Mollusca</taxon>
        <taxon>Gastropoda</taxon>
        <taxon>Caenogastropoda</taxon>
        <taxon>Architaenioglossa</taxon>
        <taxon>Ampullarioidea</taxon>
        <taxon>Ampullariidae</taxon>
        <taxon>Pomacea</taxon>
    </lineage>
</organism>
<feature type="region of interest" description="Disordered" evidence="2">
    <location>
        <begin position="275"/>
        <end position="308"/>
    </location>
</feature>
<dbReference type="InterPro" id="IPR057953">
    <property type="entry name" value="SAPC2_N"/>
</dbReference>
<evidence type="ECO:0000313" key="5">
    <source>
        <dbReference type="Proteomes" id="UP000245119"/>
    </source>
</evidence>
<dbReference type="PANTHER" id="PTHR14907">
    <property type="entry name" value="FI14130P"/>
    <property type="match status" value="1"/>
</dbReference>
<feature type="compositionally biased region" description="Basic and acidic residues" evidence="2">
    <location>
        <begin position="147"/>
        <end position="157"/>
    </location>
</feature>
<evidence type="ECO:0000259" key="3">
    <source>
        <dbReference type="Pfam" id="PF25825"/>
    </source>
</evidence>
<dbReference type="PANTHER" id="PTHR14907:SF2">
    <property type="entry name" value="SUPPRESSOR APC DOMAIN-CONTAINING PROTEIN 2"/>
    <property type="match status" value="1"/>
</dbReference>
<dbReference type="Proteomes" id="UP000245119">
    <property type="component" value="Linkage Group LG11"/>
</dbReference>
<proteinExistence type="predicted"/>
<name>A0A2T7NMX8_POMCA</name>
<feature type="region of interest" description="Disordered" evidence="2">
    <location>
        <begin position="127"/>
        <end position="263"/>
    </location>
</feature>
<feature type="compositionally biased region" description="Low complexity" evidence="2">
    <location>
        <begin position="160"/>
        <end position="173"/>
    </location>
</feature>
<feature type="compositionally biased region" description="Polar residues" evidence="2">
    <location>
        <begin position="179"/>
        <end position="188"/>
    </location>
</feature>
<evidence type="ECO:0000313" key="4">
    <source>
        <dbReference type="EMBL" id="PVD22512.1"/>
    </source>
</evidence>
<protein>
    <recommendedName>
        <fullName evidence="3">Suppressor APC domain-containing protein</fullName>
    </recommendedName>
</protein>
<sequence length="518" mass="58240">MSGQNMDDVYNGLPKQFIASLKILFDILDEEHTGSIRLRDIESRWSDEGVRDLPTGVVEGLRKVTPPNGLLTFEGFVAGLKMALIQGKEQGKRRSVSGTNNYIIQKENRIPPGNIPFSSRPADRIPIVTAGSSTNYPLHGDLGTRQQDSHNSSDQHKQGTASSLRSTTLYSTSVKHQIDGNSNNNTRPATAAVKPQPHNSANGYRRSNNPPSSNIYETTTGHPYHTQQLRPPPRPERSFNPGIRKSASGSDLNPPKVPPRDASKNRQILSELKSWQQDWDDAQQRAVPAGNRERPHLKGDNGGSSVHDISSHAIYANIEQFQRKPTEDRAQGQSQSPGKASVRRHGSGRRHTLQNGVDHNMIKRMQQLEEEATMLKTGLEMVDVARDWYLRQITVVQEKQKMLGKVNYNDNSLEAHQERMNFQKARIAEVNMQLRTLVESSEKGFPLHMNLAVTSTLSPHSSDATIKMLKEQNRRLTQEVRERSDKIAKLDQEKASLIRELFEARTKHKSSYDDTTFM</sequence>
<dbReference type="AlphaFoldDB" id="A0A2T7NMX8"/>
<evidence type="ECO:0000256" key="1">
    <source>
        <dbReference type="SAM" id="Coils"/>
    </source>
</evidence>
<keyword evidence="5" id="KW-1185">Reference proteome</keyword>
<dbReference type="OMA" id="WQLNLMA"/>
<gene>
    <name evidence="4" type="ORF">C0Q70_18326</name>
</gene>
<feature type="compositionally biased region" description="Polar residues" evidence="2">
    <location>
        <begin position="197"/>
        <end position="229"/>
    </location>
</feature>
<evidence type="ECO:0000256" key="2">
    <source>
        <dbReference type="SAM" id="MobiDB-lite"/>
    </source>
</evidence>
<keyword evidence="1" id="KW-0175">Coiled coil</keyword>
<feature type="domain" description="Suppressor APC" evidence="3">
    <location>
        <begin position="12"/>
        <end position="89"/>
    </location>
</feature>
<feature type="region of interest" description="Disordered" evidence="2">
    <location>
        <begin position="323"/>
        <end position="354"/>
    </location>
</feature>
<dbReference type="OrthoDB" id="10035013at2759"/>
<dbReference type="Pfam" id="PF25825">
    <property type="entry name" value="SAPC2_N"/>
    <property type="match status" value="1"/>
</dbReference>
<dbReference type="EMBL" id="PZQS01000011">
    <property type="protein sequence ID" value="PVD22512.1"/>
    <property type="molecule type" value="Genomic_DNA"/>
</dbReference>
<reference evidence="4 5" key="1">
    <citation type="submission" date="2018-04" db="EMBL/GenBank/DDBJ databases">
        <title>The genome of golden apple snail Pomacea canaliculata provides insight into stress tolerance and invasive adaptation.</title>
        <authorList>
            <person name="Liu C."/>
            <person name="Liu B."/>
            <person name="Ren Y."/>
            <person name="Zhang Y."/>
            <person name="Wang H."/>
            <person name="Li S."/>
            <person name="Jiang F."/>
            <person name="Yin L."/>
            <person name="Zhang G."/>
            <person name="Qian W."/>
            <person name="Fan W."/>
        </authorList>
    </citation>
    <scope>NUCLEOTIDE SEQUENCE [LARGE SCALE GENOMIC DNA]</scope>
    <source>
        <strain evidence="4">SZHN2017</strain>
        <tissue evidence="4">Muscle</tissue>
    </source>
</reference>
<feature type="coiled-coil region" evidence="1">
    <location>
        <begin position="466"/>
        <end position="507"/>
    </location>
</feature>
<dbReference type="InterPro" id="IPR026828">
    <property type="entry name" value="SAPC2_1/2"/>
</dbReference>
<comment type="caution">
    <text evidence="4">The sequence shown here is derived from an EMBL/GenBank/DDBJ whole genome shotgun (WGS) entry which is preliminary data.</text>
</comment>
<accession>A0A2T7NMX8</accession>